<accession>A0A5M8B9V2</accession>
<dbReference type="InterPro" id="IPR012340">
    <property type="entry name" value="NA-bd_OB-fold"/>
</dbReference>
<protein>
    <submittedName>
        <fullName evidence="3">RNB domain-containing ribonuclease</fullName>
    </submittedName>
</protein>
<name>A0A5M8B9V2_9BURK</name>
<comment type="caution">
    <text evidence="3">The sequence shown here is derived from an EMBL/GenBank/DDBJ whole genome shotgun (WGS) entry which is preliminary data.</text>
</comment>
<evidence type="ECO:0000256" key="1">
    <source>
        <dbReference type="SAM" id="MobiDB-lite"/>
    </source>
</evidence>
<feature type="domain" description="RNB" evidence="2">
    <location>
        <begin position="235"/>
        <end position="522"/>
    </location>
</feature>
<feature type="compositionally biased region" description="Low complexity" evidence="1">
    <location>
        <begin position="651"/>
        <end position="664"/>
    </location>
</feature>
<sequence length="728" mass="79138">MQLLFEEGGEIRAGTVLNQQGEAYQVELPAGKRTKVKSRDVLLQFAQPSAAELLSQTAALTGEIDLDFLWECAPEQEFGFTDLAAEYYGASASPAQQAALAMALHGNPVYFRRKGRGRYQRAPEDQLKAALAGLERKRQQALVQAEYEQQLKAGVLPEAFRGKVLTLLFKPDKNSLEYKALDAACTALGKSPMRLMIEVGGVPNARALHEARFLSECFPKGTGFPEITVPEPGGDLPLAPVEAFSIDDVTTTEIDDALSVMPLDEGRLRIGIHIAAPGLGIRRGDPLDAIARQRLSTVYFPGDKITMLPDAVVERYTLQEGRQCPALSLYVTYDPAAQQILASETRAEMVKIASNLRHNLLDEVVTEAALTEGSGDYPFREALTALWGFANFLYDERQRARIASGLRPESHSRADYSFYLDEQPDGSQRVRIEQRKRGSPLDKIVAELMILANSTWGKLLADHGVPGIYRTQKVWGMHRTRMQTYPAPHEGLGVAQYAWSTSPLRRYVDLVNQWQIIAAAQHGVTAKLVAPFKPKDADLLAAVADFEGTYAAYAEHQSTMERYWCLRWLAQENRERMMATVLKDGAVRFAEIPLVTRVPELAQAARGTQVLLEIAGTDELTLEVSCRVLEVFAGEGELPAEELEGDEESAEVSAEAAAEVAAEQAAEEAAEQGAETVPETLDGTGTEAPAEAIPGERANANANDSAGDGADGRDGAARTAGNGGPAAS</sequence>
<dbReference type="GO" id="GO:0005829">
    <property type="term" value="C:cytosol"/>
    <property type="evidence" value="ECO:0007669"/>
    <property type="project" value="TreeGrafter"/>
</dbReference>
<dbReference type="Pfam" id="PF00773">
    <property type="entry name" value="RNB"/>
    <property type="match status" value="2"/>
</dbReference>
<feature type="compositionally biased region" description="Acidic residues" evidence="1">
    <location>
        <begin position="638"/>
        <end position="650"/>
    </location>
</feature>
<dbReference type="SMART" id="SM00955">
    <property type="entry name" value="RNB"/>
    <property type="match status" value="1"/>
</dbReference>
<evidence type="ECO:0000259" key="2">
    <source>
        <dbReference type="SMART" id="SM00955"/>
    </source>
</evidence>
<organism evidence="3 4">
    <name type="scientific">Cupriavidus cauae</name>
    <dbReference type="NCBI Taxonomy" id="2608999"/>
    <lineage>
        <taxon>Bacteria</taxon>
        <taxon>Pseudomonadati</taxon>
        <taxon>Pseudomonadota</taxon>
        <taxon>Betaproteobacteria</taxon>
        <taxon>Burkholderiales</taxon>
        <taxon>Burkholderiaceae</taxon>
        <taxon>Cupriavidus</taxon>
    </lineage>
</organism>
<dbReference type="PANTHER" id="PTHR23355">
    <property type="entry name" value="RIBONUCLEASE"/>
    <property type="match status" value="1"/>
</dbReference>
<feature type="region of interest" description="Disordered" evidence="1">
    <location>
        <begin position="638"/>
        <end position="728"/>
    </location>
</feature>
<proteinExistence type="predicted"/>
<dbReference type="Proteomes" id="UP000324324">
    <property type="component" value="Unassembled WGS sequence"/>
</dbReference>
<dbReference type="PANTHER" id="PTHR23355:SF9">
    <property type="entry name" value="DIS3-LIKE EXONUCLEASE 2"/>
    <property type="match status" value="1"/>
</dbReference>
<dbReference type="RefSeq" id="WP_150082140.1">
    <property type="nucleotide sequence ID" value="NZ_VWRN01000010.1"/>
</dbReference>
<dbReference type="InterPro" id="IPR001900">
    <property type="entry name" value="RNase_II/R"/>
</dbReference>
<dbReference type="GO" id="GO:0004540">
    <property type="term" value="F:RNA nuclease activity"/>
    <property type="evidence" value="ECO:0007669"/>
    <property type="project" value="InterPro"/>
</dbReference>
<feature type="compositionally biased region" description="Low complexity" evidence="1">
    <location>
        <begin position="697"/>
        <end position="708"/>
    </location>
</feature>
<dbReference type="SUPFAM" id="SSF50249">
    <property type="entry name" value="Nucleic acid-binding proteins"/>
    <property type="match status" value="1"/>
</dbReference>
<dbReference type="InterPro" id="IPR050180">
    <property type="entry name" value="RNR_Ribonuclease"/>
</dbReference>
<gene>
    <name evidence="3" type="ORF">F1599_02555</name>
</gene>
<dbReference type="AlphaFoldDB" id="A0A5M8B9V2"/>
<dbReference type="EMBL" id="VWRN01000010">
    <property type="protein sequence ID" value="KAA6131171.1"/>
    <property type="molecule type" value="Genomic_DNA"/>
</dbReference>
<dbReference type="GO" id="GO:0006402">
    <property type="term" value="P:mRNA catabolic process"/>
    <property type="evidence" value="ECO:0007669"/>
    <property type="project" value="TreeGrafter"/>
</dbReference>
<dbReference type="GO" id="GO:0003723">
    <property type="term" value="F:RNA binding"/>
    <property type="evidence" value="ECO:0007669"/>
    <property type="project" value="InterPro"/>
</dbReference>
<keyword evidence="4" id="KW-1185">Reference proteome</keyword>
<reference evidence="3 4" key="1">
    <citation type="submission" date="2019-09" db="EMBL/GenBank/DDBJ databases">
        <title>Isolation of a novel species in the genus Cupriavidus from patients with sepsis using whole genome sequencing.</title>
        <authorList>
            <person name="Kweon O.J."/>
            <person name="Lee M.-K."/>
        </authorList>
    </citation>
    <scope>NUCLEOTIDE SEQUENCE [LARGE SCALE GENOMIC DNA]</scope>
    <source>
        <strain evidence="3 4">MKL-01</strain>
    </source>
</reference>
<evidence type="ECO:0000313" key="4">
    <source>
        <dbReference type="Proteomes" id="UP000324324"/>
    </source>
</evidence>
<evidence type="ECO:0000313" key="3">
    <source>
        <dbReference type="EMBL" id="KAA6131171.1"/>
    </source>
</evidence>